<dbReference type="AlphaFoldDB" id="A0AA35T3X3"/>
<keyword evidence="3" id="KW-1185">Reference proteome</keyword>
<evidence type="ECO:0000313" key="2">
    <source>
        <dbReference type="EMBL" id="CAI8041300.1"/>
    </source>
</evidence>
<proteinExistence type="predicted"/>
<feature type="region of interest" description="Disordered" evidence="1">
    <location>
        <begin position="31"/>
        <end position="66"/>
    </location>
</feature>
<sequence length="66" mass="7507">MGNCWKKYDSVPPEVADLVLGLLREEKQEDCQTLRTSSHSERKETVLNHHSGSVEERTRHGSDRSG</sequence>
<protein>
    <submittedName>
        <fullName evidence="2">Uncharacterized protein</fullName>
    </submittedName>
</protein>
<evidence type="ECO:0000256" key="1">
    <source>
        <dbReference type="SAM" id="MobiDB-lite"/>
    </source>
</evidence>
<evidence type="ECO:0000313" key="3">
    <source>
        <dbReference type="Proteomes" id="UP001174909"/>
    </source>
</evidence>
<accession>A0AA35T3X3</accession>
<feature type="non-terminal residue" evidence="2">
    <location>
        <position position="1"/>
    </location>
</feature>
<gene>
    <name evidence="2" type="ORF">GBAR_LOCUS22964</name>
</gene>
<name>A0AA35T3X3_GEOBA</name>
<reference evidence="2" key="1">
    <citation type="submission" date="2023-03" db="EMBL/GenBank/DDBJ databases">
        <authorList>
            <person name="Steffen K."/>
            <person name="Cardenas P."/>
        </authorList>
    </citation>
    <scope>NUCLEOTIDE SEQUENCE</scope>
</reference>
<organism evidence="2 3">
    <name type="scientific">Geodia barretti</name>
    <name type="common">Barrett's horny sponge</name>
    <dbReference type="NCBI Taxonomy" id="519541"/>
    <lineage>
        <taxon>Eukaryota</taxon>
        <taxon>Metazoa</taxon>
        <taxon>Porifera</taxon>
        <taxon>Demospongiae</taxon>
        <taxon>Heteroscleromorpha</taxon>
        <taxon>Tetractinellida</taxon>
        <taxon>Astrophorina</taxon>
        <taxon>Geodiidae</taxon>
        <taxon>Geodia</taxon>
    </lineage>
</organism>
<dbReference type="Proteomes" id="UP001174909">
    <property type="component" value="Unassembled WGS sequence"/>
</dbReference>
<dbReference type="EMBL" id="CASHTH010003177">
    <property type="protein sequence ID" value="CAI8041300.1"/>
    <property type="molecule type" value="Genomic_DNA"/>
</dbReference>
<comment type="caution">
    <text evidence="2">The sequence shown here is derived from an EMBL/GenBank/DDBJ whole genome shotgun (WGS) entry which is preliminary data.</text>
</comment>